<gene>
    <name evidence="1" type="ORF">PACLA_8A055169</name>
</gene>
<keyword evidence="2" id="KW-1185">Reference proteome</keyword>
<proteinExistence type="predicted"/>
<name>A0A7D9K648_PARCT</name>
<evidence type="ECO:0000313" key="2">
    <source>
        <dbReference type="Proteomes" id="UP001152795"/>
    </source>
</evidence>
<dbReference type="Proteomes" id="UP001152795">
    <property type="component" value="Unassembled WGS sequence"/>
</dbReference>
<protein>
    <submittedName>
        <fullName evidence="1">Uncharacterized protein</fullName>
    </submittedName>
</protein>
<evidence type="ECO:0000313" key="1">
    <source>
        <dbReference type="EMBL" id="CAB4041943.1"/>
    </source>
</evidence>
<dbReference type="EMBL" id="CACRXK020029195">
    <property type="protein sequence ID" value="CAB4041943.1"/>
    <property type="molecule type" value="Genomic_DNA"/>
</dbReference>
<comment type="caution">
    <text evidence="1">The sequence shown here is derived from an EMBL/GenBank/DDBJ whole genome shotgun (WGS) entry which is preliminary data.</text>
</comment>
<accession>A0A7D9K648</accession>
<sequence>MDENMNKSVVVVEKNTFDCIALREETTQPRENRSSTRSEHATMISRHLQEDKSSLYSVSLPQQTGISDDASIREITEQCENYEGGISQENLALLPKQRRHGVVKSDESSDQRQRKIGIAENKESVSDRTFLRVLHKKF</sequence>
<organism evidence="1 2">
    <name type="scientific">Paramuricea clavata</name>
    <name type="common">Red gorgonian</name>
    <name type="synonym">Violescent sea-whip</name>
    <dbReference type="NCBI Taxonomy" id="317549"/>
    <lineage>
        <taxon>Eukaryota</taxon>
        <taxon>Metazoa</taxon>
        <taxon>Cnidaria</taxon>
        <taxon>Anthozoa</taxon>
        <taxon>Octocorallia</taxon>
        <taxon>Malacalcyonacea</taxon>
        <taxon>Plexauridae</taxon>
        <taxon>Paramuricea</taxon>
    </lineage>
</organism>
<dbReference type="AlphaFoldDB" id="A0A7D9K648"/>
<reference evidence="1" key="1">
    <citation type="submission" date="2020-04" db="EMBL/GenBank/DDBJ databases">
        <authorList>
            <person name="Alioto T."/>
            <person name="Alioto T."/>
            <person name="Gomez Garrido J."/>
        </authorList>
    </citation>
    <scope>NUCLEOTIDE SEQUENCE</scope>
    <source>
        <strain evidence="1">A484AB</strain>
    </source>
</reference>